<dbReference type="InterPro" id="IPR003958">
    <property type="entry name" value="CBFA_NFYB_domain"/>
</dbReference>
<feature type="compositionally biased region" description="Low complexity" evidence="13">
    <location>
        <begin position="142"/>
        <end position="153"/>
    </location>
</feature>
<comment type="caution">
    <text evidence="15">The sequence shown here is derived from an EMBL/GenBank/DDBJ whole genome shotgun (WGS) entry which is preliminary data.</text>
</comment>
<evidence type="ECO:0000256" key="7">
    <source>
        <dbReference type="ARBA" id="ARBA00023125"/>
    </source>
</evidence>
<proteinExistence type="predicted"/>
<keyword evidence="5" id="KW-0007">Acetylation</keyword>
<keyword evidence="6" id="KW-0175">Coiled coil</keyword>
<dbReference type="GO" id="GO:0003677">
    <property type="term" value="F:DNA binding"/>
    <property type="evidence" value="ECO:0007669"/>
    <property type="project" value="UniProtKB-KW"/>
</dbReference>
<dbReference type="PANTHER" id="PTHR10252">
    <property type="entry name" value="HISTONE-LIKE TRANSCRIPTION FACTOR CCAAT-RELATED"/>
    <property type="match status" value="1"/>
</dbReference>
<evidence type="ECO:0000256" key="1">
    <source>
        <dbReference type="ARBA" id="ARBA00004123"/>
    </source>
</evidence>
<evidence type="ECO:0000256" key="2">
    <source>
        <dbReference type="ARBA" id="ARBA00022553"/>
    </source>
</evidence>
<feature type="domain" description="Transcription factor CBF/NF-Y/archaeal histone" evidence="14">
    <location>
        <begin position="37"/>
        <end position="98"/>
    </location>
</feature>
<dbReference type="InterPro" id="IPR050568">
    <property type="entry name" value="Transcr_DNA_Rep_Reg"/>
</dbReference>
<evidence type="ECO:0000256" key="10">
    <source>
        <dbReference type="ARBA" id="ARBA00062516"/>
    </source>
</evidence>
<evidence type="ECO:0000256" key="13">
    <source>
        <dbReference type="SAM" id="MobiDB-lite"/>
    </source>
</evidence>
<dbReference type="GO" id="GO:0008623">
    <property type="term" value="C:CHRAC"/>
    <property type="evidence" value="ECO:0007669"/>
    <property type="project" value="TreeGrafter"/>
</dbReference>
<protein>
    <recommendedName>
        <fullName evidence="11">Chromatin accessibility complex protein 1</fullName>
    </recommendedName>
    <alternativeName>
        <fullName evidence="12">DNA polymerase epsilon subunit p15</fullName>
    </alternativeName>
</protein>
<evidence type="ECO:0000313" key="15">
    <source>
        <dbReference type="EMBL" id="CAH1954278.1"/>
    </source>
</evidence>
<dbReference type="Proteomes" id="UP001152888">
    <property type="component" value="Unassembled WGS sequence"/>
</dbReference>
<keyword evidence="8" id="KW-0539">Nucleus</keyword>
<keyword evidence="2" id="KW-0597">Phosphoprotein</keyword>
<name>A0A9P0JMZ7_ACAOB</name>
<evidence type="ECO:0000256" key="4">
    <source>
        <dbReference type="ARBA" id="ARBA00022695"/>
    </source>
</evidence>
<dbReference type="GO" id="GO:0006261">
    <property type="term" value="P:DNA-templated DNA replication"/>
    <property type="evidence" value="ECO:0007669"/>
    <property type="project" value="TreeGrafter"/>
</dbReference>
<gene>
    <name evidence="15" type="ORF">ACAOBT_LOCUS460</name>
</gene>
<keyword evidence="7" id="KW-0238">DNA-binding</keyword>
<evidence type="ECO:0000256" key="9">
    <source>
        <dbReference type="ARBA" id="ARBA00059032"/>
    </source>
</evidence>
<dbReference type="EMBL" id="CAKOFQ010006653">
    <property type="protein sequence ID" value="CAH1954278.1"/>
    <property type="molecule type" value="Genomic_DNA"/>
</dbReference>
<dbReference type="GO" id="GO:0046982">
    <property type="term" value="F:protein heterodimerization activity"/>
    <property type="evidence" value="ECO:0007669"/>
    <property type="project" value="InterPro"/>
</dbReference>
<dbReference type="SUPFAM" id="SSF47113">
    <property type="entry name" value="Histone-fold"/>
    <property type="match status" value="1"/>
</dbReference>
<comment type="subcellular location">
    <subcellularLocation>
        <location evidence="1">Nucleus</location>
    </subcellularLocation>
</comment>
<evidence type="ECO:0000256" key="8">
    <source>
        <dbReference type="ARBA" id="ARBA00023242"/>
    </source>
</evidence>
<evidence type="ECO:0000313" key="16">
    <source>
        <dbReference type="Proteomes" id="UP001152888"/>
    </source>
</evidence>
<organism evidence="15 16">
    <name type="scientific">Acanthoscelides obtectus</name>
    <name type="common">Bean weevil</name>
    <name type="synonym">Bruchus obtectus</name>
    <dbReference type="NCBI Taxonomy" id="200917"/>
    <lineage>
        <taxon>Eukaryota</taxon>
        <taxon>Metazoa</taxon>
        <taxon>Ecdysozoa</taxon>
        <taxon>Arthropoda</taxon>
        <taxon>Hexapoda</taxon>
        <taxon>Insecta</taxon>
        <taxon>Pterygota</taxon>
        <taxon>Neoptera</taxon>
        <taxon>Endopterygota</taxon>
        <taxon>Coleoptera</taxon>
        <taxon>Polyphaga</taxon>
        <taxon>Cucujiformia</taxon>
        <taxon>Chrysomeloidea</taxon>
        <taxon>Chrysomelidae</taxon>
        <taxon>Bruchinae</taxon>
        <taxon>Bruchini</taxon>
        <taxon>Acanthoscelides</taxon>
    </lineage>
</organism>
<evidence type="ECO:0000256" key="12">
    <source>
        <dbReference type="ARBA" id="ARBA00083235"/>
    </source>
</evidence>
<keyword evidence="16" id="KW-1185">Reference proteome</keyword>
<dbReference type="OrthoDB" id="1291358at2759"/>
<keyword evidence="4" id="KW-0548">Nucleotidyltransferase</keyword>
<dbReference type="AlphaFoldDB" id="A0A9P0JMZ7"/>
<feature type="region of interest" description="Disordered" evidence="13">
    <location>
        <begin position="128"/>
        <end position="170"/>
    </location>
</feature>
<evidence type="ECO:0000256" key="3">
    <source>
        <dbReference type="ARBA" id="ARBA00022679"/>
    </source>
</evidence>
<comment type="function">
    <text evidence="9">Forms a complex with DNA polymerase epsilon subunit POLE3 and binds naked DNA, which is then incorporated into chromatin, aided by the nucleosome remodeling activity of ISWI/SNF2H and ACF1. Does not enhance nucleosome sliding activity of the ACF-5 ISWI chromatin remodeling complex.</text>
</comment>
<dbReference type="GO" id="GO:0016779">
    <property type="term" value="F:nucleotidyltransferase activity"/>
    <property type="evidence" value="ECO:0007669"/>
    <property type="project" value="UniProtKB-KW"/>
</dbReference>
<accession>A0A9P0JMZ7</accession>
<sequence>MSVDSLFSRFSLVHIEVKHKTNLVFPIGNMTSAKGHLPVSRINTIMKSSCDVDTVGKDSSIMMCKATEIFIKTLAQEAFRQSHANNKKRLDYKHLTDVVHSDTKYNFLKDILPKKITYAKYKEIMAKKNKQMAAEQNDDGRSSPSSSSSCSSSSEEDSSSESNDAGSHSA</sequence>
<keyword evidence="3" id="KW-0808">Transferase</keyword>
<dbReference type="InterPro" id="IPR009072">
    <property type="entry name" value="Histone-fold"/>
</dbReference>
<dbReference type="PANTHER" id="PTHR10252:SF54">
    <property type="entry name" value="CHROMATIN ACCESSIBILITY COMPLEX PROTEIN 1"/>
    <property type="match status" value="1"/>
</dbReference>
<comment type="subunit">
    <text evidence="10">Heterodimer with POLE3; binds to DNA. Component of the CHRAC ISWI chromatin remodeling complex at least composed of SMARCA5/SNF2H, BAZ1A/ACF1, CHRAC1 and POLE3; the complex preferentially binds DNA through the CHRAC1-POLE3 heterodimer and possesses ATP-dependent nucleosome-remodeling activity. Within the complex, the heterodimer with POLE3 interacts with SMARCA5/SNF2H; the interaction is direct and enhances nucleosome sliding activity by the SMARCA5/SNF2H and BAZ1A/ACF1 interaction. Within the complex, the heterodimer with POLE3 interacts with BAZ1A/ACF1; the interactions are direct.</text>
</comment>
<reference evidence="15" key="1">
    <citation type="submission" date="2022-03" db="EMBL/GenBank/DDBJ databases">
        <authorList>
            <person name="Sayadi A."/>
        </authorList>
    </citation>
    <scope>NUCLEOTIDE SEQUENCE</scope>
</reference>
<dbReference type="Pfam" id="PF00808">
    <property type="entry name" value="CBFD_NFYB_HMF"/>
    <property type="match status" value="1"/>
</dbReference>
<evidence type="ECO:0000259" key="14">
    <source>
        <dbReference type="Pfam" id="PF00808"/>
    </source>
</evidence>
<dbReference type="CDD" id="cd22924">
    <property type="entry name" value="HFD_CHRAC1-like"/>
    <property type="match status" value="1"/>
</dbReference>
<dbReference type="FunFam" id="1.10.20.10:FF:000048">
    <property type="entry name" value="Chromatin accessibility complex subunit 1"/>
    <property type="match status" value="1"/>
</dbReference>
<evidence type="ECO:0000256" key="6">
    <source>
        <dbReference type="ARBA" id="ARBA00023054"/>
    </source>
</evidence>
<evidence type="ECO:0000256" key="11">
    <source>
        <dbReference type="ARBA" id="ARBA00071805"/>
    </source>
</evidence>
<evidence type="ECO:0000256" key="5">
    <source>
        <dbReference type="ARBA" id="ARBA00022990"/>
    </source>
</evidence>
<dbReference type="GO" id="GO:0006338">
    <property type="term" value="P:chromatin remodeling"/>
    <property type="evidence" value="ECO:0007669"/>
    <property type="project" value="TreeGrafter"/>
</dbReference>
<dbReference type="Gene3D" id="1.10.20.10">
    <property type="entry name" value="Histone, subunit A"/>
    <property type="match status" value="1"/>
</dbReference>